<reference evidence="3" key="1">
    <citation type="submission" date="2025-08" db="UniProtKB">
        <authorList>
            <consortium name="RefSeq"/>
        </authorList>
    </citation>
    <scope>IDENTIFICATION</scope>
</reference>
<organism evidence="2 3">
    <name type="scientific">Dioscorea cayennensis subsp. rotundata</name>
    <name type="common">White Guinea yam</name>
    <name type="synonym">Dioscorea rotundata</name>
    <dbReference type="NCBI Taxonomy" id="55577"/>
    <lineage>
        <taxon>Eukaryota</taxon>
        <taxon>Viridiplantae</taxon>
        <taxon>Streptophyta</taxon>
        <taxon>Embryophyta</taxon>
        <taxon>Tracheophyta</taxon>
        <taxon>Spermatophyta</taxon>
        <taxon>Magnoliopsida</taxon>
        <taxon>Liliopsida</taxon>
        <taxon>Dioscoreales</taxon>
        <taxon>Dioscoreaceae</taxon>
        <taxon>Dioscorea</taxon>
    </lineage>
</organism>
<accession>A0AB40CU69</accession>
<feature type="transmembrane region" description="Helical" evidence="1">
    <location>
        <begin position="21"/>
        <end position="45"/>
    </location>
</feature>
<dbReference type="GeneID" id="120280256"/>
<proteinExistence type="predicted"/>
<evidence type="ECO:0000256" key="1">
    <source>
        <dbReference type="SAM" id="Phobius"/>
    </source>
</evidence>
<evidence type="ECO:0000313" key="2">
    <source>
        <dbReference type="Proteomes" id="UP001515500"/>
    </source>
</evidence>
<name>A0AB40CU69_DIOCR</name>
<evidence type="ECO:0000313" key="3">
    <source>
        <dbReference type="RefSeq" id="XP_039142967.1"/>
    </source>
</evidence>
<dbReference type="Proteomes" id="UP001515500">
    <property type="component" value="Chromosome 17"/>
</dbReference>
<keyword evidence="1" id="KW-0812">Transmembrane</keyword>
<keyword evidence="1" id="KW-0472">Membrane</keyword>
<keyword evidence="2" id="KW-1185">Reference proteome</keyword>
<feature type="transmembrane region" description="Helical" evidence="1">
    <location>
        <begin position="65"/>
        <end position="84"/>
    </location>
</feature>
<sequence length="92" mass="10645">MWKTRRRVRREEETRVLRMGIELLLESIPMCSIALSVSRLCFLPFTRGIYQSSKDVCTMLVDSLLTYNAQIVMWCAYATASLLVPNVRTARN</sequence>
<protein>
    <submittedName>
        <fullName evidence="3">Uncharacterized protein LOC120280256 isoform X2</fullName>
    </submittedName>
</protein>
<dbReference type="RefSeq" id="XP_039142967.1">
    <property type="nucleotide sequence ID" value="XM_039287033.1"/>
</dbReference>
<keyword evidence="1" id="KW-1133">Transmembrane helix</keyword>
<gene>
    <name evidence="3" type="primary">LOC120280256</name>
</gene>
<dbReference type="AlphaFoldDB" id="A0AB40CU69"/>